<sequence length="247" mass="26636">MPDLLRDLPPRRRLYLAALLTAQEARLKVAATRAVALDVLADLAAAGLIEVPWPALRWTSPPSIQLPLEGLAWRPSSALARTTRPLQATTAVLRGVFLEPSAIELGVSVWSKLVLAEAESYFAYQLGKHNFDVGWAADIHYVSVGLRTALSAAQWRYCSWVATRQGASTAAQLGSAEPDRVREAIFNDLGRRATAVATADWAHTAYAPKDPLPDNALARLFASDATNLHASFWSTVPSSAALTGDDP</sequence>
<comment type="caution">
    <text evidence="1">The sequence shown here is derived from an EMBL/GenBank/DDBJ whole genome shotgun (WGS) entry which is preliminary data.</text>
</comment>
<gene>
    <name evidence="1" type="ORF">GCM10008101_08320</name>
</gene>
<accession>A0ABQ3BZ82</accession>
<dbReference type="Proteomes" id="UP000643403">
    <property type="component" value="Unassembled WGS sequence"/>
</dbReference>
<evidence type="ECO:0000313" key="1">
    <source>
        <dbReference type="EMBL" id="GGZ57148.1"/>
    </source>
</evidence>
<evidence type="ECO:0000313" key="2">
    <source>
        <dbReference type="Proteomes" id="UP000643403"/>
    </source>
</evidence>
<keyword evidence="2" id="KW-1185">Reference proteome</keyword>
<dbReference type="EMBL" id="BMXY01000001">
    <property type="protein sequence ID" value="GGZ57148.1"/>
    <property type="molecule type" value="Genomic_DNA"/>
</dbReference>
<name>A0ABQ3BZ82_9GAMM</name>
<proteinExistence type="predicted"/>
<reference evidence="2" key="1">
    <citation type="journal article" date="2019" name="Int. J. Syst. Evol. Microbiol.">
        <title>The Global Catalogue of Microorganisms (GCM) 10K type strain sequencing project: providing services to taxonomists for standard genome sequencing and annotation.</title>
        <authorList>
            <consortium name="The Broad Institute Genomics Platform"/>
            <consortium name="The Broad Institute Genome Sequencing Center for Infectious Disease"/>
            <person name="Wu L."/>
            <person name="Ma J."/>
        </authorList>
    </citation>
    <scope>NUCLEOTIDE SEQUENCE [LARGE SCALE GENOMIC DNA]</scope>
    <source>
        <strain evidence="2">KCTC 22558</strain>
    </source>
</reference>
<organism evidence="1 2">
    <name type="scientific">Cognatilysobacter xinjiangensis</name>
    <dbReference type="NCBI Taxonomy" id="546892"/>
    <lineage>
        <taxon>Bacteria</taxon>
        <taxon>Pseudomonadati</taxon>
        <taxon>Pseudomonadota</taxon>
        <taxon>Gammaproteobacteria</taxon>
        <taxon>Lysobacterales</taxon>
        <taxon>Lysobacteraceae</taxon>
        <taxon>Cognatilysobacter</taxon>
    </lineage>
</organism>
<protein>
    <submittedName>
        <fullName evidence="1">Uncharacterized protein</fullName>
    </submittedName>
</protein>